<dbReference type="InParanoid" id="A0A1D6QIT1"/>
<accession>A0A1D6QIT1</accession>
<evidence type="ECO:0000313" key="1">
    <source>
        <dbReference type="EMBL" id="AQK57721.1"/>
    </source>
</evidence>
<reference evidence="1" key="1">
    <citation type="submission" date="2015-12" db="EMBL/GenBank/DDBJ databases">
        <title>Update maize B73 reference genome by single molecule sequencing technologies.</title>
        <authorList>
            <consortium name="Maize Genome Sequencing Project"/>
            <person name="Ware D."/>
        </authorList>
    </citation>
    <scope>NUCLEOTIDE SEQUENCE</scope>
    <source>
        <tissue evidence="1">Seedling</tissue>
    </source>
</reference>
<name>A0A1D6QIT1_MAIZE</name>
<organism evidence="1">
    <name type="scientific">Zea mays</name>
    <name type="common">Maize</name>
    <dbReference type="NCBI Taxonomy" id="4577"/>
    <lineage>
        <taxon>Eukaryota</taxon>
        <taxon>Viridiplantae</taxon>
        <taxon>Streptophyta</taxon>
        <taxon>Embryophyta</taxon>
        <taxon>Tracheophyta</taxon>
        <taxon>Spermatophyta</taxon>
        <taxon>Magnoliopsida</taxon>
        <taxon>Liliopsida</taxon>
        <taxon>Poales</taxon>
        <taxon>Poaceae</taxon>
        <taxon>PACMAD clade</taxon>
        <taxon>Panicoideae</taxon>
        <taxon>Andropogonodae</taxon>
        <taxon>Andropogoneae</taxon>
        <taxon>Tripsacinae</taxon>
        <taxon>Zea</taxon>
    </lineage>
</organism>
<gene>
    <name evidence="1" type="ORF">ZEAMMB73_Zm00001d052685</name>
</gene>
<dbReference type="EMBL" id="CM000780">
    <property type="protein sequence ID" value="AQK57721.1"/>
    <property type="molecule type" value="Genomic_DNA"/>
</dbReference>
<protein>
    <submittedName>
        <fullName evidence="1">Uncharacterized protein</fullName>
    </submittedName>
</protein>
<dbReference type="AlphaFoldDB" id="A0A1D6QIT1"/>
<sequence length="97" mass="10652">MHQHEMPNTENDDGVMALLPSIVACSLPCLEVLIEMKVVAAKMKVVAAASKEKVQQDEPKAAISDVKCDNPKEEGNVQQTKWLEDFTSSITLVPLFV</sequence>
<proteinExistence type="predicted"/>